<sequence length="135" mass="15358">MAAKVHCIHLMFKDAYSSHYKPGVPIQTNLKGRTSIFEMDQADLCSSTPSCFIFATTPPTHCSHRLLSNEIGHPSFKPIRMVADRHTALVRHCITSGYKYIALFKPSNQWPMLMHSYKISSKHANAIMPWKGIWI</sequence>
<dbReference type="AlphaFoldDB" id="A0A8T2JY16"/>
<protein>
    <submittedName>
        <fullName evidence="1">Uncharacterized protein</fullName>
    </submittedName>
</protein>
<name>A0A8T2JY16_9PIPI</name>
<reference evidence="1" key="1">
    <citation type="thesis" date="2020" institute="ProQuest LLC" country="789 East Eisenhower Parkway, Ann Arbor, MI, USA">
        <title>Comparative Genomics and Chromosome Evolution.</title>
        <authorList>
            <person name="Mudd A.B."/>
        </authorList>
    </citation>
    <scope>NUCLEOTIDE SEQUENCE</scope>
    <source>
        <strain evidence="1">Female2</strain>
        <tissue evidence="1">Blood</tissue>
    </source>
</reference>
<dbReference type="Proteomes" id="UP000812440">
    <property type="component" value="Chromosome 2"/>
</dbReference>
<organism evidence="1 2">
    <name type="scientific">Hymenochirus boettgeri</name>
    <name type="common">Congo dwarf clawed frog</name>
    <dbReference type="NCBI Taxonomy" id="247094"/>
    <lineage>
        <taxon>Eukaryota</taxon>
        <taxon>Metazoa</taxon>
        <taxon>Chordata</taxon>
        <taxon>Craniata</taxon>
        <taxon>Vertebrata</taxon>
        <taxon>Euteleostomi</taxon>
        <taxon>Amphibia</taxon>
        <taxon>Batrachia</taxon>
        <taxon>Anura</taxon>
        <taxon>Pipoidea</taxon>
        <taxon>Pipidae</taxon>
        <taxon>Pipinae</taxon>
        <taxon>Hymenochirus</taxon>
    </lineage>
</organism>
<accession>A0A8T2JY16</accession>
<keyword evidence="2" id="KW-1185">Reference proteome</keyword>
<dbReference type="EMBL" id="JAACNH010000002">
    <property type="protein sequence ID" value="KAG8450099.1"/>
    <property type="molecule type" value="Genomic_DNA"/>
</dbReference>
<gene>
    <name evidence="1" type="ORF">GDO86_002648</name>
</gene>
<evidence type="ECO:0000313" key="1">
    <source>
        <dbReference type="EMBL" id="KAG8450099.1"/>
    </source>
</evidence>
<comment type="caution">
    <text evidence="1">The sequence shown here is derived from an EMBL/GenBank/DDBJ whole genome shotgun (WGS) entry which is preliminary data.</text>
</comment>
<proteinExistence type="predicted"/>
<evidence type="ECO:0000313" key="2">
    <source>
        <dbReference type="Proteomes" id="UP000812440"/>
    </source>
</evidence>